<evidence type="ECO:0000313" key="2">
    <source>
        <dbReference type="EMBL" id="SEN04214.1"/>
    </source>
</evidence>
<dbReference type="EMBL" id="FOCL01000002">
    <property type="protein sequence ID" value="SEN04214.1"/>
    <property type="molecule type" value="Genomic_DNA"/>
</dbReference>
<keyword evidence="1" id="KW-0812">Transmembrane</keyword>
<reference evidence="3" key="1">
    <citation type="submission" date="2016-10" db="EMBL/GenBank/DDBJ databases">
        <authorList>
            <person name="Varghese N."/>
            <person name="Submissions S."/>
        </authorList>
    </citation>
    <scope>NUCLEOTIDE SEQUENCE [LARGE SCALE GENOMIC DNA]</scope>
    <source>
        <strain evidence="3">Gh-48</strain>
    </source>
</reference>
<dbReference type="AlphaFoldDB" id="A0A1H8DBM5"/>
<keyword evidence="1" id="KW-0472">Membrane</keyword>
<evidence type="ECO:0000256" key="1">
    <source>
        <dbReference type="SAM" id="Phobius"/>
    </source>
</evidence>
<organism evidence="2 3">
    <name type="scientific">Mucilaginibacter gossypiicola</name>
    <dbReference type="NCBI Taxonomy" id="551995"/>
    <lineage>
        <taxon>Bacteria</taxon>
        <taxon>Pseudomonadati</taxon>
        <taxon>Bacteroidota</taxon>
        <taxon>Sphingobacteriia</taxon>
        <taxon>Sphingobacteriales</taxon>
        <taxon>Sphingobacteriaceae</taxon>
        <taxon>Mucilaginibacter</taxon>
    </lineage>
</organism>
<dbReference type="STRING" id="551995.SAMN05192574_102273"/>
<keyword evidence="1" id="KW-1133">Transmembrane helix</keyword>
<sequence>MILIANIFIRIFVVCCISTIEHIIAHSVVQLLRRAVERLMALTGSIDALHDNTVPVILFHLTVDFFDPARKYNFSEKTL</sequence>
<evidence type="ECO:0000313" key="3">
    <source>
        <dbReference type="Proteomes" id="UP000198942"/>
    </source>
</evidence>
<keyword evidence="3" id="KW-1185">Reference proteome</keyword>
<proteinExistence type="predicted"/>
<dbReference type="Proteomes" id="UP000198942">
    <property type="component" value="Unassembled WGS sequence"/>
</dbReference>
<name>A0A1H8DBM5_9SPHI</name>
<feature type="transmembrane region" description="Helical" evidence="1">
    <location>
        <begin position="7"/>
        <end position="29"/>
    </location>
</feature>
<gene>
    <name evidence="2" type="ORF">SAMN05192574_102273</name>
</gene>
<protein>
    <submittedName>
        <fullName evidence="2">Uncharacterized protein</fullName>
    </submittedName>
</protein>
<accession>A0A1H8DBM5</accession>